<keyword evidence="8" id="KW-1185">Reference proteome</keyword>
<name>A0A4Y7JQX2_PAPSO</name>
<dbReference type="GO" id="GO:0016020">
    <property type="term" value="C:membrane"/>
    <property type="evidence" value="ECO:0007669"/>
    <property type="project" value="UniProtKB-SubCell"/>
</dbReference>
<keyword evidence="5 6" id="KW-0472">Membrane</keyword>
<evidence type="ECO:0000256" key="3">
    <source>
        <dbReference type="ARBA" id="ARBA00022692"/>
    </source>
</evidence>
<dbReference type="Gramene" id="RZC63494">
    <property type="protein sequence ID" value="RZC63494"/>
    <property type="gene ID" value="C5167_025284"/>
</dbReference>
<dbReference type="Pfam" id="PF03073">
    <property type="entry name" value="TspO_MBR"/>
    <property type="match status" value="1"/>
</dbReference>
<gene>
    <name evidence="7" type="ORF">C5167_025284</name>
</gene>
<dbReference type="Proteomes" id="UP000316621">
    <property type="component" value="Chromosome 5"/>
</dbReference>
<evidence type="ECO:0000256" key="6">
    <source>
        <dbReference type="SAM" id="Phobius"/>
    </source>
</evidence>
<dbReference type="PANTHER" id="PTHR10057:SF0">
    <property type="entry name" value="TRANSLOCATOR PROTEIN"/>
    <property type="match status" value="1"/>
</dbReference>
<evidence type="ECO:0000256" key="2">
    <source>
        <dbReference type="ARBA" id="ARBA00007524"/>
    </source>
</evidence>
<keyword evidence="4 6" id="KW-1133">Transmembrane helix</keyword>
<comment type="similarity">
    <text evidence="2">Belongs to the TspO/BZRP family.</text>
</comment>
<dbReference type="Gene3D" id="1.20.1260.100">
    <property type="entry name" value="TspO/MBR protein"/>
    <property type="match status" value="1"/>
</dbReference>
<dbReference type="EMBL" id="CM010719">
    <property type="protein sequence ID" value="RZC63494.1"/>
    <property type="molecule type" value="Genomic_DNA"/>
</dbReference>
<evidence type="ECO:0000256" key="1">
    <source>
        <dbReference type="ARBA" id="ARBA00004141"/>
    </source>
</evidence>
<dbReference type="CDD" id="cd15904">
    <property type="entry name" value="TSPO_MBR"/>
    <property type="match status" value="1"/>
</dbReference>
<reference evidence="7 8" key="1">
    <citation type="journal article" date="2018" name="Science">
        <title>The opium poppy genome and morphinan production.</title>
        <authorList>
            <person name="Guo L."/>
            <person name="Winzer T."/>
            <person name="Yang X."/>
            <person name="Li Y."/>
            <person name="Ning Z."/>
            <person name="He Z."/>
            <person name="Teodor R."/>
            <person name="Lu Y."/>
            <person name="Bowser T.A."/>
            <person name="Graham I.A."/>
            <person name="Ye K."/>
        </authorList>
    </citation>
    <scope>NUCLEOTIDE SEQUENCE [LARGE SCALE GENOMIC DNA]</scope>
    <source>
        <strain evidence="8">cv. HN1</strain>
        <tissue evidence="7">Leaves</tissue>
    </source>
</reference>
<comment type="subcellular location">
    <subcellularLocation>
        <location evidence="1">Membrane</location>
        <topology evidence="1">Multi-pass membrane protein</topology>
    </subcellularLocation>
</comment>
<dbReference type="STRING" id="3469.A0A4Y7JQX2"/>
<evidence type="ECO:0000256" key="4">
    <source>
        <dbReference type="ARBA" id="ARBA00022989"/>
    </source>
</evidence>
<proteinExistence type="inferred from homology"/>
<dbReference type="PANTHER" id="PTHR10057">
    <property type="entry name" value="PERIPHERAL-TYPE BENZODIAZEPINE RECEPTOR"/>
    <property type="match status" value="1"/>
</dbReference>
<dbReference type="OMA" id="VWAAYLC"/>
<keyword evidence="3 6" id="KW-0812">Transmembrane</keyword>
<dbReference type="FunFam" id="1.20.1260.100:FF:000001">
    <property type="entry name" value="translocator protein 2"/>
    <property type="match status" value="1"/>
</dbReference>
<dbReference type="InterPro" id="IPR038330">
    <property type="entry name" value="TspO/MBR-related_sf"/>
</dbReference>
<feature type="transmembrane region" description="Helical" evidence="6">
    <location>
        <begin position="37"/>
        <end position="59"/>
    </location>
</feature>
<organism evidence="7 8">
    <name type="scientific">Papaver somniferum</name>
    <name type="common">Opium poppy</name>
    <dbReference type="NCBI Taxonomy" id="3469"/>
    <lineage>
        <taxon>Eukaryota</taxon>
        <taxon>Viridiplantae</taxon>
        <taxon>Streptophyta</taxon>
        <taxon>Embryophyta</taxon>
        <taxon>Tracheophyta</taxon>
        <taxon>Spermatophyta</taxon>
        <taxon>Magnoliopsida</taxon>
        <taxon>Ranunculales</taxon>
        <taxon>Papaveraceae</taxon>
        <taxon>Papaveroideae</taxon>
        <taxon>Papaver</taxon>
    </lineage>
</organism>
<evidence type="ECO:0000313" key="8">
    <source>
        <dbReference type="Proteomes" id="UP000316621"/>
    </source>
</evidence>
<evidence type="ECO:0000256" key="5">
    <source>
        <dbReference type="ARBA" id="ARBA00023136"/>
    </source>
</evidence>
<evidence type="ECO:0000313" key="7">
    <source>
        <dbReference type="EMBL" id="RZC63494.1"/>
    </source>
</evidence>
<accession>A0A4Y7JQX2</accession>
<protein>
    <submittedName>
        <fullName evidence="7">Uncharacterized protein</fullName>
    </submittedName>
</protein>
<dbReference type="GO" id="GO:0033013">
    <property type="term" value="P:tetrapyrrole metabolic process"/>
    <property type="evidence" value="ECO:0007669"/>
    <property type="project" value="UniProtKB-ARBA"/>
</dbReference>
<dbReference type="AlphaFoldDB" id="A0A4Y7JQX2"/>
<sequence length="96" mass="10487">MGLSSWLVWAEGGFHKQPNALPLCAAQLGLSLCWKPIVLLMGSNYLGLVVCVAEFGALVGCSRMFRDVNPIAGDLLKPCLAWVAYLTIINYKLVYL</sequence>
<dbReference type="InterPro" id="IPR004307">
    <property type="entry name" value="TspO_MBR"/>
</dbReference>